<proteinExistence type="predicted"/>
<comment type="caution">
    <text evidence="1">The sequence shown here is derived from an EMBL/GenBank/DDBJ whole genome shotgun (WGS) entry which is preliminary data.</text>
</comment>
<dbReference type="Pfam" id="PF02945">
    <property type="entry name" value="Endonuclease_7"/>
    <property type="match status" value="1"/>
</dbReference>
<organism evidence="1">
    <name type="scientific">marine sediment metagenome</name>
    <dbReference type="NCBI Taxonomy" id="412755"/>
    <lineage>
        <taxon>unclassified sequences</taxon>
        <taxon>metagenomes</taxon>
        <taxon>ecological metagenomes</taxon>
    </lineage>
</organism>
<sequence>MEPTKQCKVCGGNLILSLFKPDRRSTDNHASICTSCLDDRERRIETPAVYEQMFIKQGQGCAICKRPVFISQILIDHDPQTDETRGLLCRNCNRLLRFAGRDVKVLTAAAEYLGPNPLVCHSTPKNGCSEIYARLESFRSTSPPAPITK</sequence>
<dbReference type="EMBL" id="LAZR01003345">
    <property type="protein sequence ID" value="KKN19337.1"/>
    <property type="molecule type" value="Genomic_DNA"/>
</dbReference>
<reference evidence="1" key="1">
    <citation type="journal article" date="2015" name="Nature">
        <title>Complex archaea that bridge the gap between prokaryotes and eukaryotes.</title>
        <authorList>
            <person name="Spang A."/>
            <person name="Saw J.H."/>
            <person name="Jorgensen S.L."/>
            <person name="Zaremba-Niedzwiedzka K."/>
            <person name="Martijn J."/>
            <person name="Lind A.E."/>
            <person name="van Eijk R."/>
            <person name="Schleper C."/>
            <person name="Guy L."/>
            <person name="Ettema T.J."/>
        </authorList>
    </citation>
    <scope>NUCLEOTIDE SEQUENCE</scope>
</reference>
<name>A0A0F9P4L5_9ZZZZ</name>
<dbReference type="InterPro" id="IPR004211">
    <property type="entry name" value="Endonuclease_7"/>
</dbReference>
<protein>
    <recommendedName>
        <fullName evidence="2">Recombination endonuclease VII</fullName>
    </recommendedName>
</protein>
<accession>A0A0F9P4L5</accession>
<dbReference type="Gene3D" id="3.40.1800.10">
    <property type="entry name" value="His-Me finger endonucleases"/>
    <property type="match status" value="1"/>
</dbReference>
<evidence type="ECO:0000313" key="1">
    <source>
        <dbReference type="EMBL" id="KKN19337.1"/>
    </source>
</evidence>
<dbReference type="InterPro" id="IPR038563">
    <property type="entry name" value="Endonuclease_7_sf"/>
</dbReference>
<dbReference type="AlphaFoldDB" id="A0A0F9P4L5"/>
<evidence type="ECO:0008006" key="2">
    <source>
        <dbReference type="Google" id="ProtNLM"/>
    </source>
</evidence>
<dbReference type="InterPro" id="IPR044925">
    <property type="entry name" value="His-Me_finger_sf"/>
</dbReference>
<gene>
    <name evidence="1" type="ORF">LCGC14_0946720</name>
</gene>
<dbReference type="SUPFAM" id="SSF54060">
    <property type="entry name" value="His-Me finger endonucleases"/>
    <property type="match status" value="1"/>
</dbReference>